<sequence>MSKIQFEIMRNGYNRYQVDDCIGRMSDDLDELKKKLELYTDRCETLEKQCQDMKEKYTTLSGELRMKEQAAEDIARIALREANVIVATAQDNADVIIQEALASAKQILLEVSKLGEETGEVKSRMMEQLEELTNALESFEVPPLPDLSLLKD</sequence>
<organism evidence="2 3">
    <name type="scientific">Dielma fastidiosa</name>
    <dbReference type="NCBI Taxonomy" id="1034346"/>
    <lineage>
        <taxon>Bacteria</taxon>
        <taxon>Bacillati</taxon>
        <taxon>Bacillota</taxon>
        <taxon>Erysipelotrichia</taxon>
        <taxon>Erysipelotrichales</taxon>
        <taxon>Erysipelotrichaceae</taxon>
        <taxon>Dielma</taxon>
    </lineage>
</organism>
<feature type="coiled-coil region" evidence="1">
    <location>
        <begin position="22"/>
        <end position="63"/>
    </location>
</feature>
<gene>
    <name evidence="2" type="ORF">DES51_108148</name>
</gene>
<keyword evidence="3" id="KW-1185">Reference proteome</keyword>
<dbReference type="Proteomes" id="UP000247612">
    <property type="component" value="Unassembled WGS sequence"/>
</dbReference>
<protein>
    <submittedName>
        <fullName evidence="2">Cell division initiation protein</fullName>
    </submittedName>
</protein>
<dbReference type="GO" id="GO:0051301">
    <property type="term" value="P:cell division"/>
    <property type="evidence" value="ECO:0007669"/>
    <property type="project" value="UniProtKB-KW"/>
</dbReference>
<evidence type="ECO:0000313" key="3">
    <source>
        <dbReference type="Proteomes" id="UP000247612"/>
    </source>
</evidence>
<keyword evidence="1" id="KW-0175">Coiled coil</keyword>
<comment type="caution">
    <text evidence="2">The sequence shown here is derived from an EMBL/GenBank/DDBJ whole genome shotgun (WGS) entry which is preliminary data.</text>
</comment>
<accession>A0A318KL80</accession>
<proteinExistence type="predicted"/>
<dbReference type="RefSeq" id="WP_022936754.1">
    <property type="nucleotide sequence ID" value="NZ_CABKRQ010000001.1"/>
</dbReference>
<evidence type="ECO:0000256" key="1">
    <source>
        <dbReference type="SAM" id="Coils"/>
    </source>
</evidence>
<dbReference type="InterPro" id="IPR007793">
    <property type="entry name" value="DivIVA_fam"/>
</dbReference>
<name>A0A318KL80_9FIRM</name>
<keyword evidence="2" id="KW-0131">Cell cycle</keyword>
<dbReference type="AlphaFoldDB" id="A0A318KL80"/>
<dbReference type="OrthoDB" id="1651345at2"/>
<dbReference type="Pfam" id="PF05103">
    <property type="entry name" value="DivIVA"/>
    <property type="match status" value="1"/>
</dbReference>
<dbReference type="STRING" id="1034346.GCA_000313565_00450"/>
<keyword evidence="2" id="KW-0132">Cell division</keyword>
<dbReference type="EMBL" id="QJKH01000008">
    <property type="protein sequence ID" value="PXX78220.1"/>
    <property type="molecule type" value="Genomic_DNA"/>
</dbReference>
<reference evidence="2 3" key="1">
    <citation type="submission" date="2018-05" db="EMBL/GenBank/DDBJ databases">
        <title>Genomic Encyclopedia of Type Strains, Phase IV (KMG-IV): sequencing the most valuable type-strain genomes for metagenomic binning, comparative biology and taxonomic classification.</title>
        <authorList>
            <person name="Goeker M."/>
        </authorList>
    </citation>
    <scope>NUCLEOTIDE SEQUENCE [LARGE SCALE GENOMIC DNA]</scope>
    <source>
        <strain evidence="2 3">JC118</strain>
    </source>
</reference>
<dbReference type="PANTHER" id="PTHR35794">
    <property type="entry name" value="CELL DIVISION PROTEIN DIVIVA"/>
    <property type="match status" value="1"/>
</dbReference>
<evidence type="ECO:0000313" key="2">
    <source>
        <dbReference type="EMBL" id="PXX78220.1"/>
    </source>
</evidence>
<dbReference type="PANTHER" id="PTHR35794:SF1">
    <property type="entry name" value="CELL CYCLE PROTEIN GPSB"/>
    <property type="match status" value="1"/>
</dbReference>